<protein>
    <submittedName>
        <fullName evidence="1">Methanol oxidation glmU-like protein</fullName>
    </submittedName>
</protein>
<evidence type="ECO:0000313" key="1">
    <source>
        <dbReference type="EMBL" id="AKF09850.1"/>
    </source>
</evidence>
<dbReference type="SUPFAM" id="SSF56281">
    <property type="entry name" value="Metallo-hydrolase/oxidoreductase"/>
    <property type="match status" value="1"/>
</dbReference>
<organism evidence="1 2">
    <name type="scientific">Sandaracinus amylolyticus</name>
    <dbReference type="NCBI Taxonomy" id="927083"/>
    <lineage>
        <taxon>Bacteria</taxon>
        <taxon>Pseudomonadati</taxon>
        <taxon>Myxococcota</taxon>
        <taxon>Polyangia</taxon>
        <taxon>Polyangiales</taxon>
        <taxon>Sandaracinaceae</taxon>
        <taxon>Sandaracinus</taxon>
    </lineage>
</organism>
<evidence type="ECO:0000313" key="2">
    <source>
        <dbReference type="Proteomes" id="UP000034883"/>
    </source>
</evidence>
<dbReference type="PANTHER" id="PTHR33835">
    <property type="entry name" value="YALI0C07656P"/>
    <property type="match status" value="1"/>
</dbReference>
<sequence length="229" mass="25206">MIERVLTEVAEGVWVATEPVRIVGMRLTTTMTVLALRDGSVLVHSPIPATPERRAAVEALGRVAHLYAPNTYHHLWLGEWAAAYPTACVHGPPGLARKRPELRVGRVHGASGDAAFHDTLDELRIDGFRLEESALVHRPTGTLVVTDLVHNVGRPEDRWTRFYAKTMGFYDRVALSRVIRLAAFSDRSAARRSVDALLARSFDRMVVGHGTPVERGARDALAAACTWMG</sequence>
<reference evidence="1 2" key="1">
    <citation type="submission" date="2015-03" db="EMBL/GenBank/DDBJ databases">
        <title>Genome assembly of Sandaracinus amylolyticus DSM 53668.</title>
        <authorList>
            <person name="Sharma G."/>
            <person name="Subramanian S."/>
        </authorList>
    </citation>
    <scope>NUCLEOTIDE SEQUENCE [LARGE SCALE GENOMIC DNA]</scope>
    <source>
        <strain evidence="1 2">DSM 53668</strain>
    </source>
</reference>
<proteinExistence type="predicted"/>
<name>A0A0F6W826_9BACT</name>
<gene>
    <name evidence="1" type="ORF">DB32_006999</name>
</gene>
<dbReference type="AlphaFoldDB" id="A0A0F6W826"/>
<dbReference type="Gene3D" id="3.60.15.10">
    <property type="entry name" value="Ribonuclease Z/Hydroxyacylglutathione hydrolase-like"/>
    <property type="match status" value="1"/>
</dbReference>
<dbReference type="RefSeq" id="WP_053236854.1">
    <property type="nucleotide sequence ID" value="NZ_CP011125.1"/>
</dbReference>
<dbReference type="EMBL" id="CP011125">
    <property type="protein sequence ID" value="AKF09850.1"/>
    <property type="molecule type" value="Genomic_DNA"/>
</dbReference>
<keyword evidence="2" id="KW-1185">Reference proteome</keyword>
<accession>A0A0F6W826</accession>
<dbReference type="PANTHER" id="PTHR33835:SF1">
    <property type="entry name" value="METALLO-BETA-LACTAMASE DOMAIN-CONTAINING PROTEIN"/>
    <property type="match status" value="1"/>
</dbReference>
<dbReference type="OrthoDB" id="450111at2"/>
<dbReference type="STRING" id="927083.DB32_006999"/>
<dbReference type="KEGG" id="samy:DB32_006999"/>
<dbReference type="InterPro" id="IPR025638">
    <property type="entry name" value="DUF4336"/>
</dbReference>
<dbReference type="InterPro" id="IPR036866">
    <property type="entry name" value="RibonucZ/Hydroxyglut_hydro"/>
</dbReference>
<dbReference type="Proteomes" id="UP000034883">
    <property type="component" value="Chromosome"/>
</dbReference>